<dbReference type="RefSeq" id="YP_009467135.1">
    <property type="nucleotide sequence ID" value="NC_037146.1"/>
</dbReference>
<reference evidence="2" key="2">
    <citation type="journal article" date="2018" name="Mol. Phylogenet. Evol.">
        <title>Compositional heterogeneity in true bug mitochondrial phylogenomics.</title>
        <authorList>
            <person name="Liu Y."/>
            <person name="Song F."/>
            <person name="Jiang P."/>
            <person name="Wilson J.J."/>
            <person name="Cai W."/>
            <person name="Li H."/>
        </authorList>
    </citation>
    <scope>NUCLEOTIDE SEQUENCE</scope>
</reference>
<protein>
    <submittedName>
        <fullName evidence="2">NADH dehydrogenase subunit 6</fullName>
    </submittedName>
</protein>
<dbReference type="CTD" id="4541"/>
<dbReference type="EMBL" id="KU896783">
    <property type="protein sequence ID" value="ARB50128.1"/>
    <property type="molecule type" value="Genomic_DNA"/>
</dbReference>
<reference evidence="2" key="1">
    <citation type="submission" date="2016-03" db="EMBL/GenBank/DDBJ databases">
        <authorList>
            <person name="Sun W.-S."/>
            <person name="Lee J.-W."/>
        </authorList>
    </citation>
    <scope>NUCLEOTIDE SEQUENCE</scope>
</reference>
<evidence type="ECO:0000313" key="2">
    <source>
        <dbReference type="EMBL" id="ARB50128.1"/>
    </source>
</evidence>
<name>A0A343BT63_9HEMI</name>
<feature type="transmembrane region" description="Helical" evidence="1">
    <location>
        <begin position="130"/>
        <end position="152"/>
    </location>
</feature>
<gene>
    <name evidence="2" type="primary">ND6</name>
</gene>
<feature type="transmembrane region" description="Helical" evidence="1">
    <location>
        <begin position="81"/>
        <end position="99"/>
    </location>
</feature>
<proteinExistence type="predicted"/>
<dbReference type="AlphaFoldDB" id="A0A343BT63"/>
<dbReference type="GeneID" id="36272516"/>
<keyword evidence="1" id="KW-0812">Transmembrane</keyword>
<feature type="transmembrane region" description="Helical" evidence="1">
    <location>
        <begin position="53"/>
        <end position="74"/>
    </location>
</feature>
<evidence type="ECO:0000256" key="1">
    <source>
        <dbReference type="SAM" id="Phobius"/>
    </source>
</evidence>
<accession>A0A343BT63</accession>
<keyword evidence="2" id="KW-0496">Mitochondrion</keyword>
<organism evidence="2">
    <name type="scientific">Agramma hupehanum</name>
    <dbReference type="NCBI Taxonomy" id="1964413"/>
    <lineage>
        <taxon>Eukaryota</taxon>
        <taxon>Metazoa</taxon>
        <taxon>Ecdysozoa</taxon>
        <taxon>Arthropoda</taxon>
        <taxon>Hexapoda</taxon>
        <taxon>Insecta</taxon>
        <taxon>Pterygota</taxon>
        <taxon>Neoptera</taxon>
        <taxon>Paraneoptera</taxon>
        <taxon>Hemiptera</taxon>
        <taxon>Heteroptera</taxon>
        <taxon>Panheteroptera</taxon>
        <taxon>Cimicomorpha</taxon>
        <taxon>Tingidae</taxon>
        <taxon>Agramma</taxon>
    </lineage>
</organism>
<keyword evidence="1" id="KW-1133">Transmembrane helix</keyword>
<sequence length="163" mass="19196">MNLWMMILCMFIMSSMTFMFLMNPLSMALMLVMQTLLISMISAVMISSFWYSYMLMLIMISGLLIMFMYMASIASNEKMNFSIKLSTFILMIPITMAMFKENLLKTKMFLMQYMSNNQEWIMTKLFNSKFIIPSLFMIIMLFLMMVIISFLVNISEGPMRKSN</sequence>
<geneLocation type="mitochondrion" evidence="2"/>
<keyword evidence="1" id="KW-0472">Membrane</keyword>